<proteinExistence type="predicted"/>
<feature type="non-terminal residue" evidence="4">
    <location>
        <position position="1"/>
    </location>
</feature>
<evidence type="ECO:0000256" key="2">
    <source>
        <dbReference type="SAM" id="SignalP"/>
    </source>
</evidence>
<keyword evidence="2" id="KW-0732">Signal</keyword>
<dbReference type="InterPro" id="IPR032872">
    <property type="entry name" value="WAK_assoc_C"/>
</dbReference>
<name>A0A251Q3G2_PRUPE</name>
<evidence type="ECO:0000256" key="1">
    <source>
        <dbReference type="ARBA" id="ARBA00023180"/>
    </source>
</evidence>
<sequence length="207" mass="22580">MHTLLLQSLFPLLLITSFLSINVELSLSQDNEQYTNCGEDINCGGFRNISYPFWGVNRANYCGPKTYVTTNINFSLFDYTSGLTNLTFYYACNTSNIPGLNSSSQACNTNNTTVRYAMRSPPVDPVATRACKTGVSVPVFTTAALALKADRITIKEVVGRGFELGLQIDNVQCKSCVESGGKCGLNTTSRGFCFCLDEPYATTCNAK</sequence>
<feature type="chain" id="PRO_5012648457" description="Wall-associated receptor kinase C-terminal domain-containing protein" evidence="2">
    <location>
        <begin position="21"/>
        <end position="207"/>
    </location>
</feature>
<keyword evidence="5" id="KW-1185">Reference proteome</keyword>
<organism evidence="4 5">
    <name type="scientific">Prunus persica</name>
    <name type="common">Peach</name>
    <name type="synonym">Amygdalus persica</name>
    <dbReference type="NCBI Taxonomy" id="3760"/>
    <lineage>
        <taxon>Eukaryota</taxon>
        <taxon>Viridiplantae</taxon>
        <taxon>Streptophyta</taxon>
        <taxon>Embryophyta</taxon>
        <taxon>Tracheophyta</taxon>
        <taxon>Spermatophyta</taxon>
        <taxon>Magnoliopsida</taxon>
        <taxon>eudicotyledons</taxon>
        <taxon>Gunneridae</taxon>
        <taxon>Pentapetalae</taxon>
        <taxon>rosids</taxon>
        <taxon>fabids</taxon>
        <taxon>Rosales</taxon>
        <taxon>Rosaceae</taxon>
        <taxon>Amygdaloideae</taxon>
        <taxon>Amygdaleae</taxon>
        <taxon>Prunus</taxon>
    </lineage>
</organism>
<dbReference type="Gramene" id="ONI17215">
    <property type="protein sequence ID" value="ONI17215"/>
    <property type="gene ID" value="PRUPE_3G146000"/>
</dbReference>
<accession>A0A251Q3G2</accession>
<dbReference type="Proteomes" id="UP000006882">
    <property type="component" value="Chromosome G3"/>
</dbReference>
<keyword evidence="1" id="KW-0325">Glycoprotein</keyword>
<dbReference type="PANTHER" id="PTHR33138">
    <property type="entry name" value="OS01G0690200 PROTEIN"/>
    <property type="match status" value="1"/>
</dbReference>
<protein>
    <recommendedName>
        <fullName evidence="3">Wall-associated receptor kinase C-terminal domain-containing protein</fullName>
    </recommendedName>
</protein>
<dbReference type="Pfam" id="PF14380">
    <property type="entry name" value="WAK_assoc"/>
    <property type="match status" value="1"/>
</dbReference>
<dbReference type="AlphaFoldDB" id="A0A251Q3G2"/>
<evidence type="ECO:0000313" key="5">
    <source>
        <dbReference type="Proteomes" id="UP000006882"/>
    </source>
</evidence>
<dbReference type="eggNOG" id="KOG1187">
    <property type="taxonomic scope" value="Eukaryota"/>
</dbReference>
<feature type="domain" description="Wall-associated receptor kinase C-terminal" evidence="3">
    <location>
        <begin position="115"/>
        <end position="197"/>
    </location>
</feature>
<feature type="signal peptide" evidence="2">
    <location>
        <begin position="1"/>
        <end position="20"/>
    </location>
</feature>
<dbReference type="PANTHER" id="PTHR33138:SF72">
    <property type="entry name" value="WALL-ASSOCIATED RECEPTOR KINASE CARBOXY-TERMINAL PROTEIN"/>
    <property type="match status" value="1"/>
</dbReference>
<gene>
    <name evidence="4" type="ORF">PRUPE_3G146000</name>
</gene>
<evidence type="ECO:0000313" key="4">
    <source>
        <dbReference type="EMBL" id="ONI17215.1"/>
    </source>
</evidence>
<dbReference type="EMBL" id="CM007653">
    <property type="protein sequence ID" value="ONI17215.1"/>
    <property type="molecule type" value="Genomic_DNA"/>
</dbReference>
<evidence type="ECO:0000259" key="3">
    <source>
        <dbReference type="Pfam" id="PF14380"/>
    </source>
</evidence>
<reference evidence="4 5" key="1">
    <citation type="journal article" date="2013" name="Nat. Genet.">
        <title>The high-quality draft genome of peach (Prunus persica) identifies unique patterns of genetic diversity, domestication and genome evolution.</title>
        <authorList>
            <consortium name="International Peach Genome Initiative"/>
            <person name="Verde I."/>
            <person name="Abbott A.G."/>
            <person name="Scalabrin S."/>
            <person name="Jung S."/>
            <person name="Shu S."/>
            <person name="Marroni F."/>
            <person name="Zhebentyayeva T."/>
            <person name="Dettori M.T."/>
            <person name="Grimwood J."/>
            <person name="Cattonaro F."/>
            <person name="Zuccolo A."/>
            <person name="Rossini L."/>
            <person name="Jenkins J."/>
            <person name="Vendramin E."/>
            <person name="Meisel L.A."/>
            <person name="Decroocq V."/>
            <person name="Sosinski B."/>
            <person name="Prochnik S."/>
            <person name="Mitros T."/>
            <person name="Policriti A."/>
            <person name="Cipriani G."/>
            <person name="Dondini L."/>
            <person name="Ficklin S."/>
            <person name="Goodstein D.M."/>
            <person name="Xuan P."/>
            <person name="Del Fabbro C."/>
            <person name="Aramini V."/>
            <person name="Copetti D."/>
            <person name="Gonzalez S."/>
            <person name="Horner D.S."/>
            <person name="Falchi R."/>
            <person name="Lucas S."/>
            <person name="Mica E."/>
            <person name="Maldonado J."/>
            <person name="Lazzari B."/>
            <person name="Bielenberg D."/>
            <person name="Pirona R."/>
            <person name="Miculan M."/>
            <person name="Barakat A."/>
            <person name="Testolin R."/>
            <person name="Stella A."/>
            <person name="Tartarini S."/>
            <person name="Tonutti P."/>
            <person name="Arus P."/>
            <person name="Orellana A."/>
            <person name="Wells C."/>
            <person name="Main D."/>
            <person name="Vizzotto G."/>
            <person name="Silva H."/>
            <person name="Salamini F."/>
            <person name="Schmutz J."/>
            <person name="Morgante M."/>
            <person name="Rokhsar D.S."/>
        </authorList>
    </citation>
    <scope>NUCLEOTIDE SEQUENCE [LARGE SCALE GENOMIC DNA]</scope>
    <source>
        <strain evidence="5">cv. Nemared</strain>
    </source>
</reference>